<dbReference type="AlphaFoldDB" id="A0A1U9M8K7"/>
<evidence type="ECO:0000313" key="1">
    <source>
        <dbReference type="EMBL" id="AQT41655.1"/>
    </source>
</evidence>
<name>A0A1U9M8K7_9HYPH</name>
<protein>
    <submittedName>
        <fullName evidence="1">Uncharacterized protein</fullName>
    </submittedName>
</protein>
<dbReference type="OrthoDB" id="7926090at2"/>
<dbReference type="RefSeq" id="WP_149867387.1">
    <property type="nucleotide sequence ID" value="NZ_CP015820.1"/>
</dbReference>
<dbReference type="Proteomes" id="UP000189660">
    <property type="component" value="Chromosome"/>
</dbReference>
<accession>A0A1U9M8K7</accession>
<proteinExistence type="predicted"/>
<evidence type="ECO:0000313" key="2">
    <source>
        <dbReference type="Proteomes" id="UP000189660"/>
    </source>
</evidence>
<gene>
    <name evidence="1" type="ORF">BBC0178_001470</name>
</gene>
<sequence length="123" mass="13030">MQLVKHKHQFFIFVLVAVMTIQSVVMAKAGVLGEYAVRDAYGGIICASAAGKGRSSQDHFPVPACCIGGCILSAALQISGPVNVVLEISKCSSEAMAVIRVLLLPCEQPSFVYDARSPPHIIS</sequence>
<dbReference type="EMBL" id="CP015820">
    <property type="protein sequence ID" value="AQT41655.1"/>
    <property type="molecule type" value="Genomic_DNA"/>
</dbReference>
<organism evidence="1 2">
    <name type="scientific">Bartonella apihabitans</name>
    <dbReference type="NCBI Taxonomy" id="2750929"/>
    <lineage>
        <taxon>Bacteria</taxon>
        <taxon>Pseudomonadati</taxon>
        <taxon>Pseudomonadota</taxon>
        <taxon>Alphaproteobacteria</taxon>
        <taxon>Hyphomicrobiales</taxon>
        <taxon>Bartonellaceae</taxon>
        <taxon>Bartonella</taxon>
    </lineage>
</organism>
<keyword evidence="2" id="KW-1185">Reference proteome</keyword>
<dbReference type="KEGG" id="bapa:BBC0178_001470"/>
<reference evidence="1 2" key="1">
    <citation type="submission" date="2016-11" db="EMBL/GenBank/DDBJ databases">
        <title>Comparative genomics of Bartonella apis.</title>
        <authorList>
            <person name="Engel P."/>
        </authorList>
    </citation>
    <scope>NUCLEOTIDE SEQUENCE [LARGE SCALE GENOMIC DNA]</scope>
    <source>
        <strain evidence="1 2">BBC0178</strain>
    </source>
</reference>